<accession>A0A6H9SWV1</accession>
<dbReference type="SUPFAM" id="SSF50129">
    <property type="entry name" value="GroES-like"/>
    <property type="match status" value="1"/>
</dbReference>
<protein>
    <submittedName>
        <fullName evidence="4">2-alkenal reductase</fullName>
    </submittedName>
    <submittedName>
        <fullName evidence="3">NADP-dependent oxidoreductase</fullName>
    </submittedName>
</protein>
<dbReference type="EMBL" id="CABVPL010000021">
    <property type="protein sequence ID" value="VWB69631.1"/>
    <property type="molecule type" value="Genomic_DNA"/>
</dbReference>
<dbReference type="InterPro" id="IPR041694">
    <property type="entry name" value="ADH_N_2"/>
</dbReference>
<dbReference type="CDD" id="cd05288">
    <property type="entry name" value="PGDH"/>
    <property type="match status" value="1"/>
</dbReference>
<dbReference type="SMART" id="SM00829">
    <property type="entry name" value="PKS_ER"/>
    <property type="match status" value="1"/>
</dbReference>
<dbReference type="InterPro" id="IPR045010">
    <property type="entry name" value="MDR_fam"/>
</dbReference>
<dbReference type="Pfam" id="PF16884">
    <property type="entry name" value="ADH_N_2"/>
    <property type="match status" value="1"/>
</dbReference>
<dbReference type="SUPFAM" id="SSF51735">
    <property type="entry name" value="NAD(P)-binding Rossmann-fold domains"/>
    <property type="match status" value="1"/>
</dbReference>
<dbReference type="Pfam" id="PF00107">
    <property type="entry name" value="ADH_zinc_N"/>
    <property type="match status" value="1"/>
</dbReference>
<dbReference type="AlphaFoldDB" id="A0A6H9SWV1"/>
<reference evidence="4 6" key="2">
    <citation type="submission" date="2019-09" db="EMBL/GenBank/DDBJ databases">
        <authorList>
            <person name="Depoorter E."/>
        </authorList>
    </citation>
    <scope>NUCLEOTIDE SEQUENCE [LARGE SCALE GENOMIC DNA]</scope>
    <source>
        <strain evidence="4">LMG 24064</strain>
    </source>
</reference>
<organism evidence="3 5">
    <name type="scientific">Burkholderia latens</name>
    <dbReference type="NCBI Taxonomy" id="488446"/>
    <lineage>
        <taxon>Bacteria</taxon>
        <taxon>Pseudomonadati</taxon>
        <taxon>Pseudomonadota</taxon>
        <taxon>Betaproteobacteria</taxon>
        <taxon>Burkholderiales</taxon>
        <taxon>Burkholderiaceae</taxon>
        <taxon>Burkholderia</taxon>
        <taxon>Burkholderia cepacia complex</taxon>
    </lineage>
</organism>
<evidence type="ECO:0000313" key="6">
    <source>
        <dbReference type="Proteomes" id="UP000494222"/>
    </source>
</evidence>
<keyword evidence="5" id="KW-1185">Reference proteome</keyword>
<dbReference type="InterPro" id="IPR036291">
    <property type="entry name" value="NAD(P)-bd_dom_sf"/>
</dbReference>
<dbReference type="InterPro" id="IPR020843">
    <property type="entry name" value="ER"/>
</dbReference>
<dbReference type="OrthoDB" id="9805663at2"/>
<evidence type="ECO:0000259" key="2">
    <source>
        <dbReference type="SMART" id="SM00829"/>
    </source>
</evidence>
<dbReference type="Proteomes" id="UP000430232">
    <property type="component" value="Unassembled WGS sequence"/>
</dbReference>
<feature type="domain" description="Enoyl reductase (ER)" evidence="2">
    <location>
        <begin position="21"/>
        <end position="344"/>
    </location>
</feature>
<proteinExistence type="predicted"/>
<dbReference type="EMBL" id="VZOJ01000061">
    <property type="protein sequence ID" value="KAB0637910.1"/>
    <property type="molecule type" value="Genomic_DNA"/>
</dbReference>
<evidence type="ECO:0000313" key="4">
    <source>
        <dbReference type="EMBL" id="VWB69631.1"/>
    </source>
</evidence>
<dbReference type="RefSeq" id="WP_151066009.1">
    <property type="nucleotide sequence ID" value="NZ_CABVPL010000021.1"/>
</dbReference>
<dbReference type="Gene3D" id="3.90.180.10">
    <property type="entry name" value="Medium-chain alcohol dehydrogenases, catalytic domain"/>
    <property type="match status" value="1"/>
</dbReference>
<evidence type="ECO:0000313" key="3">
    <source>
        <dbReference type="EMBL" id="KAB0637910.1"/>
    </source>
</evidence>
<dbReference type="PANTHER" id="PTHR43205:SF7">
    <property type="entry name" value="PROSTAGLANDIN REDUCTASE 1"/>
    <property type="match status" value="1"/>
</dbReference>
<dbReference type="InterPro" id="IPR013149">
    <property type="entry name" value="ADH-like_C"/>
</dbReference>
<dbReference type="GO" id="GO:0016628">
    <property type="term" value="F:oxidoreductase activity, acting on the CH-CH group of donors, NAD or NADP as acceptor"/>
    <property type="evidence" value="ECO:0007669"/>
    <property type="project" value="InterPro"/>
</dbReference>
<reference evidence="3 5" key="1">
    <citation type="submission" date="2019-09" db="EMBL/GenBank/DDBJ databases">
        <title>Draft genome sequences of 48 bacterial type strains from the CCUG.</title>
        <authorList>
            <person name="Tunovic T."/>
            <person name="Pineiro-Iglesias B."/>
            <person name="Unosson C."/>
            <person name="Inganas E."/>
            <person name="Ohlen M."/>
            <person name="Cardew S."/>
            <person name="Jensie-Markopoulos S."/>
            <person name="Salva-Serra F."/>
            <person name="Jaen-Luchoro D."/>
            <person name="Karlsson R."/>
            <person name="Svensson-Stadler L."/>
            <person name="Chun J."/>
            <person name="Moore E."/>
        </authorList>
    </citation>
    <scope>NUCLEOTIDE SEQUENCE [LARGE SCALE GENOMIC DNA]</scope>
    <source>
        <strain evidence="3 5">CCUG 54555</strain>
    </source>
</reference>
<dbReference type="PANTHER" id="PTHR43205">
    <property type="entry name" value="PROSTAGLANDIN REDUCTASE"/>
    <property type="match status" value="1"/>
</dbReference>
<dbReference type="InterPro" id="IPR011032">
    <property type="entry name" value="GroES-like_sf"/>
</dbReference>
<evidence type="ECO:0000313" key="5">
    <source>
        <dbReference type="Proteomes" id="UP000430232"/>
    </source>
</evidence>
<name>A0A6H9SWV1_9BURK</name>
<dbReference type="Gene3D" id="3.40.50.720">
    <property type="entry name" value="NAD(P)-binding Rossmann-like Domain"/>
    <property type="match status" value="1"/>
</dbReference>
<evidence type="ECO:0000256" key="1">
    <source>
        <dbReference type="ARBA" id="ARBA00023002"/>
    </source>
</evidence>
<keyword evidence="1" id="KW-0560">Oxidoreductase</keyword>
<dbReference type="Proteomes" id="UP000494222">
    <property type="component" value="Unassembled WGS sequence"/>
</dbReference>
<dbReference type="FunFam" id="3.40.50.720:FF:000121">
    <property type="entry name" value="Prostaglandin reductase 2"/>
    <property type="match status" value="1"/>
</dbReference>
<dbReference type="GeneID" id="99790532"/>
<gene>
    <name evidence="4" type="ORF">BLA24064_03257</name>
    <name evidence="3" type="ORF">F7R21_20755</name>
</gene>
<sequence>MPQSNTANRRIVLNSRPVGAPTPNDFRLETGAVPVPGAGQVLLRTVWLSLDPYMRGRMSDAPSYAPPVELGDVMVGGTVSRVVASNLPAYREGDLVVAGGGWQDYSLSDGSDLIPLGRDFAHPSYALGVLGMPGFTAYTGLLKIGEPKAGETVVVAAASGAVGAVVGQIAKLKGCRVVGVAGGADKVAYVKDTLGFDACIDHRDPQFAAKLKEACPNGIDVYFENVGGAVFDAVWPLLNDHARVPVCGIIAHYNDAAYDETAASTGRDRVPALMGTILRKRIRMQGFIILDHYATGYAAFLKEMSEWVAQGKVKTREDVIPDLADAPNALIGLLAGKNFGKVVVRVGPDELA</sequence>